<dbReference type="EC" id="2.7.1.24" evidence="3 4"/>
<comment type="subcellular location">
    <subcellularLocation>
        <location evidence="3">Cytoplasm</location>
    </subcellularLocation>
</comment>
<dbReference type="PROSITE" id="PS51219">
    <property type="entry name" value="DPCK"/>
    <property type="match status" value="1"/>
</dbReference>
<dbReference type="Pfam" id="PF01121">
    <property type="entry name" value="CoaE"/>
    <property type="match status" value="1"/>
</dbReference>
<comment type="catalytic activity">
    <reaction evidence="3">
        <text>3'-dephospho-CoA + ATP = ADP + CoA + H(+)</text>
        <dbReference type="Rhea" id="RHEA:18245"/>
        <dbReference type="ChEBI" id="CHEBI:15378"/>
        <dbReference type="ChEBI" id="CHEBI:30616"/>
        <dbReference type="ChEBI" id="CHEBI:57287"/>
        <dbReference type="ChEBI" id="CHEBI:57328"/>
        <dbReference type="ChEBI" id="CHEBI:456216"/>
        <dbReference type="EC" id="2.7.1.24"/>
    </reaction>
</comment>
<dbReference type="PANTHER" id="PTHR10695:SF46">
    <property type="entry name" value="BIFUNCTIONAL COENZYME A SYNTHASE-RELATED"/>
    <property type="match status" value="1"/>
</dbReference>
<sequence length="313" mass="33111">MTETSATTSPLLLGLTGGIGAGKSTVAALLADRGAGIVDADRIAREVVEPGEPALEALRREFGDAVLSDDGTLDRAALAGLAFATPERTAALNAIMHPAIAQRTAARLTEHAHLPVVVHDVPLLVENGMTGNYHLSLLVDVPEETRLDRLTTSRGLDREDAQRRIRAQATDDQRHLACDAALDNAGTQEHLREQVVELWENRIEPFRRNRAAGTPAQPLPLTQVEAGEEAQRAAGARLTARLERTASRAGLPATASASPSVDGVAIDLRVPDGTDPAAVAAVLRETGYAPRDDRWLTTDPGRPAAVTVSAGTR</sequence>
<evidence type="ECO:0000256" key="2">
    <source>
        <dbReference type="ARBA" id="ARBA00022840"/>
    </source>
</evidence>
<dbReference type="EMBL" id="DYUK01000081">
    <property type="protein sequence ID" value="HJG79514.1"/>
    <property type="molecule type" value="Genomic_DNA"/>
</dbReference>
<dbReference type="GO" id="GO:0015937">
    <property type="term" value="P:coenzyme A biosynthetic process"/>
    <property type="evidence" value="ECO:0007669"/>
    <property type="project" value="UniProtKB-UniRule"/>
</dbReference>
<gene>
    <name evidence="3 5" type="primary">coaE</name>
    <name evidence="5" type="ORF">K8V08_03790</name>
</gene>
<evidence type="ECO:0000256" key="3">
    <source>
        <dbReference type="HAMAP-Rule" id="MF_00376"/>
    </source>
</evidence>
<keyword evidence="3 5" id="KW-0808">Transferase</keyword>
<reference evidence="5" key="1">
    <citation type="journal article" date="2021" name="PeerJ">
        <title>Extensive microbial diversity within the chicken gut microbiome revealed by metagenomics and culture.</title>
        <authorList>
            <person name="Gilroy R."/>
            <person name="Ravi A."/>
            <person name="Getino M."/>
            <person name="Pursley I."/>
            <person name="Horton D.L."/>
            <person name="Alikhan N.F."/>
            <person name="Baker D."/>
            <person name="Gharbi K."/>
            <person name="Hall N."/>
            <person name="Watson M."/>
            <person name="Adriaenssens E.M."/>
            <person name="Foster-Nyarko E."/>
            <person name="Jarju S."/>
            <person name="Secka A."/>
            <person name="Antonio M."/>
            <person name="Oren A."/>
            <person name="Chaudhuri R.R."/>
            <person name="La Ragione R."/>
            <person name="Hildebrand F."/>
            <person name="Pallen M.J."/>
        </authorList>
    </citation>
    <scope>NUCLEOTIDE SEQUENCE</scope>
    <source>
        <strain evidence="5">ChiGjej5B5-7349</strain>
    </source>
</reference>
<evidence type="ECO:0000256" key="1">
    <source>
        <dbReference type="ARBA" id="ARBA00022741"/>
    </source>
</evidence>
<dbReference type="GO" id="GO:0005524">
    <property type="term" value="F:ATP binding"/>
    <property type="evidence" value="ECO:0007669"/>
    <property type="project" value="UniProtKB-UniRule"/>
</dbReference>
<keyword evidence="3" id="KW-0173">Coenzyme A biosynthesis</keyword>
<dbReference type="GO" id="GO:0004140">
    <property type="term" value="F:dephospho-CoA kinase activity"/>
    <property type="evidence" value="ECO:0007669"/>
    <property type="project" value="UniProtKB-UniRule"/>
</dbReference>
<protein>
    <recommendedName>
        <fullName evidence="3 4">Dephospho-CoA kinase</fullName>
        <ecNumber evidence="3 4">2.7.1.24</ecNumber>
    </recommendedName>
    <alternativeName>
        <fullName evidence="3">Dephosphocoenzyme A kinase</fullName>
    </alternativeName>
</protein>
<dbReference type="CDD" id="cd02022">
    <property type="entry name" value="DPCK"/>
    <property type="match status" value="1"/>
</dbReference>
<dbReference type="Proteomes" id="UP000784435">
    <property type="component" value="Unassembled WGS sequence"/>
</dbReference>
<dbReference type="AlphaFoldDB" id="A0A921SN64"/>
<dbReference type="GO" id="GO:0005737">
    <property type="term" value="C:cytoplasm"/>
    <property type="evidence" value="ECO:0007669"/>
    <property type="project" value="UniProtKB-SubCell"/>
</dbReference>
<comment type="pathway">
    <text evidence="3">Cofactor biosynthesis; coenzyme A biosynthesis; CoA from (R)-pantothenate: step 5/5.</text>
</comment>
<dbReference type="InterPro" id="IPR001977">
    <property type="entry name" value="Depp_CoAkinase"/>
</dbReference>
<evidence type="ECO:0000313" key="5">
    <source>
        <dbReference type="EMBL" id="HJG79514.1"/>
    </source>
</evidence>
<comment type="caution">
    <text evidence="5">The sequence shown here is derived from an EMBL/GenBank/DDBJ whole genome shotgun (WGS) entry which is preliminary data.</text>
</comment>
<keyword evidence="1 3" id="KW-0547">Nucleotide-binding</keyword>
<comment type="similarity">
    <text evidence="3">Belongs to the CoaE family.</text>
</comment>
<dbReference type="PANTHER" id="PTHR10695">
    <property type="entry name" value="DEPHOSPHO-COA KINASE-RELATED"/>
    <property type="match status" value="1"/>
</dbReference>
<reference evidence="5" key="2">
    <citation type="submission" date="2021-09" db="EMBL/GenBank/DDBJ databases">
        <authorList>
            <person name="Gilroy R."/>
        </authorList>
    </citation>
    <scope>NUCLEOTIDE SEQUENCE</scope>
    <source>
        <strain evidence="5">ChiGjej5B5-7349</strain>
    </source>
</reference>
<dbReference type="HAMAP" id="MF_00376">
    <property type="entry name" value="Dephospho_CoA_kinase"/>
    <property type="match status" value="1"/>
</dbReference>
<keyword evidence="3 5" id="KW-0418">Kinase</keyword>
<evidence type="ECO:0000313" key="6">
    <source>
        <dbReference type="Proteomes" id="UP000784435"/>
    </source>
</evidence>
<dbReference type="NCBIfam" id="TIGR00152">
    <property type="entry name" value="dephospho-CoA kinase"/>
    <property type="match status" value="1"/>
</dbReference>
<organism evidence="5 6">
    <name type="scientific">Brevibacterium senegalense</name>
    <dbReference type="NCBI Taxonomy" id="1033736"/>
    <lineage>
        <taxon>Bacteria</taxon>
        <taxon>Bacillati</taxon>
        <taxon>Actinomycetota</taxon>
        <taxon>Actinomycetes</taxon>
        <taxon>Micrococcales</taxon>
        <taxon>Brevibacteriaceae</taxon>
        <taxon>Brevibacterium</taxon>
    </lineage>
</organism>
<evidence type="ECO:0000256" key="4">
    <source>
        <dbReference type="NCBIfam" id="TIGR00152"/>
    </source>
</evidence>
<dbReference type="NCBIfam" id="NF002879">
    <property type="entry name" value="PRK03333.1"/>
    <property type="match status" value="1"/>
</dbReference>
<dbReference type="Gene3D" id="3.40.50.300">
    <property type="entry name" value="P-loop containing nucleotide triphosphate hydrolases"/>
    <property type="match status" value="1"/>
</dbReference>
<feature type="binding site" evidence="3">
    <location>
        <begin position="20"/>
        <end position="25"/>
    </location>
    <ligand>
        <name>ATP</name>
        <dbReference type="ChEBI" id="CHEBI:30616"/>
    </ligand>
</feature>
<keyword evidence="2 3" id="KW-0067">ATP-binding</keyword>
<comment type="function">
    <text evidence="3">Catalyzes the phosphorylation of the 3'-hydroxyl group of dephosphocoenzyme A to form coenzyme A.</text>
</comment>
<name>A0A921SN64_9MICO</name>
<proteinExistence type="inferred from homology"/>
<dbReference type="InterPro" id="IPR027417">
    <property type="entry name" value="P-loop_NTPase"/>
</dbReference>
<accession>A0A921SN64</accession>
<dbReference type="SUPFAM" id="SSF52540">
    <property type="entry name" value="P-loop containing nucleoside triphosphate hydrolases"/>
    <property type="match status" value="1"/>
</dbReference>
<keyword evidence="3" id="KW-0963">Cytoplasm</keyword>